<proteinExistence type="predicted"/>
<geneLocation type="plasmid" evidence="1 2">
    <name>p11801_1</name>
</geneLocation>
<evidence type="ECO:0000313" key="2">
    <source>
        <dbReference type="Proteomes" id="UP000267249"/>
    </source>
</evidence>
<name>A0ACD5A2X4_SYNEL</name>
<organism evidence="1 2">
    <name type="scientific">Synechococcus elongatus PCC 11801</name>
    <dbReference type="NCBI Taxonomy" id="2219813"/>
    <lineage>
        <taxon>Bacteria</taxon>
        <taxon>Bacillati</taxon>
        <taxon>Cyanobacteriota</taxon>
        <taxon>Cyanophyceae</taxon>
        <taxon>Synechococcales</taxon>
        <taxon>Synechococcaceae</taxon>
        <taxon>Synechococcus</taxon>
    </lineage>
</organism>
<keyword evidence="1" id="KW-0614">Plasmid</keyword>
<evidence type="ECO:0000313" key="1">
    <source>
        <dbReference type="EMBL" id="WVS92205.1"/>
    </source>
</evidence>
<protein>
    <submittedName>
        <fullName evidence="1">Uncharacterized protein</fullName>
    </submittedName>
</protein>
<dbReference type="Proteomes" id="UP000267249">
    <property type="component" value="Plasmid p11801_1"/>
</dbReference>
<dbReference type="EMBL" id="CP143528">
    <property type="protein sequence ID" value="WVS92205.1"/>
    <property type="molecule type" value="Genomic_DNA"/>
</dbReference>
<accession>A0ACD5A2X4</accession>
<gene>
    <name evidence="1" type="ORF">DOP62_14035</name>
</gene>
<reference evidence="1" key="1">
    <citation type="submission" date="2024-01" db="EMBL/GenBank/DDBJ databases">
        <title>De novo genome assembly and pan-genome analysis of the fast-growing Indian isolates of Synechococcus elongatus: Potential chassis for bioproduction.</title>
        <authorList>
            <person name="Jain V.S."/>
            <person name="Schubert M.G."/>
            <person name="Pritam P."/>
            <person name="Sarnaik A.P."/>
            <person name="Jaiswal D."/>
            <person name="Church G.M."/>
            <person name="Wangikar P."/>
        </authorList>
    </citation>
    <scope>NUCLEOTIDE SEQUENCE</scope>
    <source>
        <strain evidence="1">PCC 11801</strain>
    </source>
</reference>
<sequence length="102" mass="11976">MTLSVLSLLIAIALLVGTFFWIKYSQTKGRSRRYRPPVRRPVAHQPQGVSSQTKKELRRLVNGNQDLAERLVKQVRLHNPDRSDQWCWEKAVHDIQRDRRSS</sequence>